<reference evidence="1" key="1">
    <citation type="submission" date="2022-06" db="EMBL/GenBank/DDBJ databases">
        <title>Lutimaribacter sp. EGI FJ00013, a novel bacterium isolated from a salt lake sediment enrichment.</title>
        <authorList>
            <person name="Gao L."/>
            <person name="Fang B.-Z."/>
            <person name="Li W.-J."/>
        </authorList>
    </citation>
    <scope>NUCLEOTIDE SEQUENCE</scope>
    <source>
        <strain evidence="1">EGI FJ00013</strain>
    </source>
</reference>
<accession>A0ACC5ZU76</accession>
<comment type="caution">
    <text evidence="1">The sequence shown here is derived from an EMBL/GenBank/DDBJ whole genome shotgun (WGS) entry which is preliminary data.</text>
</comment>
<organism evidence="1 2">
    <name type="scientific">Lutimaribacter degradans</name>
    <dbReference type="NCBI Taxonomy" id="2945989"/>
    <lineage>
        <taxon>Bacteria</taxon>
        <taxon>Pseudomonadati</taxon>
        <taxon>Pseudomonadota</taxon>
        <taxon>Alphaproteobacteria</taxon>
        <taxon>Rhodobacterales</taxon>
        <taxon>Roseobacteraceae</taxon>
        <taxon>Lutimaribacter</taxon>
    </lineage>
</organism>
<evidence type="ECO:0000313" key="1">
    <source>
        <dbReference type="EMBL" id="MCM2561627.1"/>
    </source>
</evidence>
<protein>
    <submittedName>
        <fullName evidence="1">Uncharacterized protein</fullName>
    </submittedName>
</protein>
<sequence>MEKKKKKKAAGDSTAPRQLSQYKSREADGKTSKTDTVFHNTSGKAKNSPRKG</sequence>
<dbReference type="Proteomes" id="UP001203036">
    <property type="component" value="Unassembled WGS sequence"/>
</dbReference>
<name>A0ACC5ZU76_9RHOB</name>
<evidence type="ECO:0000313" key="2">
    <source>
        <dbReference type="Proteomes" id="UP001203036"/>
    </source>
</evidence>
<dbReference type="EMBL" id="JAMQGO010000002">
    <property type="protein sequence ID" value="MCM2561627.1"/>
    <property type="molecule type" value="Genomic_DNA"/>
</dbReference>
<keyword evidence="2" id="KW-1185">Reference proteome</keyword>
<gene>
    <name evidence="1" type="ORF">M8744_05670</name>
</gene>
<proteinExistence type="predicted"/>